<dbReference type="InterPro" id="IPR042098">
    <property type="entry name" value="TauD-like_sf"/>
</dbReference>
<gene>
    <name evidence="6" type="ORF">F4560_003385</name>
</gene>
<dbReference type="RefSeq" id="WP_184921040.1">
    <property type="nucleotide sequence ID" value="NZ_JACHMO010000001.1"/>
</dbReference>
<dbReference type="PANTHER" id="PTHR10696">
    <property type="entry name" value="GAMMA-BUTYROBETAINE HYDROXYLASE-RELATED"/>
    <property type="match status" value="1"/>
</dbReference>
<dbReference type="Proteomes" id="UP000552097">
    <property type="component" value="Unassembled WGS sequence"/>
</dbReference>
<keyword evidence="3" id="KW-0408">Iron</keyword>
<evidence type="ECO:0000256" key="2">
    <source>
        <dbReference type="ARBA" id="ARBA00023002"/>
    </source>
</evidence>
<dbReference type="GO" id="GO:0017000">
    <property type="term" value="P:antibiotic biosynthetic process"/>
    <property type="evidence" value="ECO:0007669"/>
    <property type="project" value="UniProtKB-KW"/>
</dbReference>
<keyword evidence="4" id="KW-0045">Antibiotic biosynthesis</keyword>
<proteinExistence type="predicted"/>
<comment type="cofactor">
    <cofactor evidence="1">
        <name>Fe(2+)</name>
        <dbReference type="ChEBI" id="CHEBI:29033"/>
    </cofactor>
</comment>
<dbReference type="SUPFAM" id="SSF51197">
    <property type="entry name" value="Clavaminate synthase-like"/>
    <property type="match status" value="1"/>
</dbReference>
<dbReference type="PANTHER" id="PTHR10696:SF56">
    <property type="entry name" value="TAUD_TFDA-LIKE DOMAIN-CONTAINING PROTEIN"/>
    <property type="match status" value="1"/>
</dbReference>
<keyword evidence="6" id="KW-0223">Dioxygenase</keyword>
<feature type="domain" description="TauD/TfdA-like" evidence="5">
    <location>
        <begin position="39"/>
        <end position="325"/>
    </location>
</feature>
<reference evidence="6 7" key="1">
    <citation type="submission" date="2020-08" db="EMBL/GenBank/DDBJ databases">
        <title>Sequencing the genomes of 1000 actinobacteria strains.</title>
        <authorList>
            <person name="Klenk H.-P."/>
        </authorList>
    </citation>
    <scope>NUCLEOTIDE SEQUENCE [LARGE SCALE GENOMIC DNA]</scope>
    <source>
        <strain evidence="6 7">DSM 45486</strain>
    </source>
</reference>
<dbReference type="Gene3D" id="3.60.130.10">
    <property type="entry name" value="Clavaminate synthase-like"/>
    <property type="match status" value="1"/>
</dbReference>
<evidence type="ECO:0000259" key="5">
    <source>
        <dbReference type="Pfam" id="PF02668"/>
    </source>
</evidence>
<accession>A0A7W9HJT9</accession>
<comment type="caution">
    <text evidence="6">The sequence shown here is derived from an EMBL/GenBank/DDBJ whole genome shotgun (WGS) entry which is preliminary data.</text>
</comment>
<keyword evidence="7" id="KW-1185">Reference proteome</keyword>
<evidence type="ECO:0000256" key="1">
    <source>
        <dbReference type="ARBA" id="ARBA00001954"/>
    </source>
</evidence>
<dbReference type="GO" id="GO:0051213">
    <property type="term" value="F:dioxygenase activity"/>
    <property type="evidence" value="ECO:0007669"/>
    <property type="project" value="UniProtKB-KW"/>
</dbReference>
<sequence>MADSALAETPFAALRATADVEVVEHNGTRLCRVSPHGDNPRAWITENVELVRAAMLDCGAVMIKQVPAEDDSQLGVIAEQIGGRTLDYTERSTPRSKVTGKVYTSTHYPADQSIPQHNESAYSANWPDNLFFYCALAAETGGETPVADSAAVLAQLPEELVDRFASHGVIYTRAYHDAVGLPWQEVFQTNDREEVEKYCAANGITTQWSGDMLRTRQLRPALVTHPLTGKTVWFNQAHLFHVNNLPEDVRESMLSIFSEEDLPRHAYCGDGSPITDEEFDLITRAFDPPLLAEPWETGDLLMIDNILVSHGRRPFTGDRRILVAMTKRPAS</sequence>
<protein>
    <submittedName>
        <fullName evidence="6">Alpha-ketoglutarate-dependent taurine dioxygenase</fullName>
    </submittedName>
</protein>
<dbReference type="InterPro" id="IPR003819">
    <property type="entry name" value="TauD/TfdA-like"/>
</dbReference>
<dbReference type="AlphaFoldDB" id="A0A7W9HJT9"/>
<dbReference type="Pfam" id="PF02668">
    <property type="entry name" value="TauD"/>
    <property type="match status" value="1"/>
</dbReference>
<evidence type="ECO:0000313" key="6">
    <source>
        <dbReference type="EMBL" id="MBB5803617.1"/>
    </source>
</evidence>
<keyword evidence="2" id="KW-0560">Oxidoreductase</keyword>
<dbReference type="EMBL" id="JACHMO010000001">
    <property type="protein sequence ID" value="MBB5803617.1"/>
    <property type="molecule type" value="Genomic_DNA"/>
</dbReference>
<evidence type="ECO:0000256" key="4">
    <source>
        <dbReference type="ARBA" id="ARBA00023194"/>
    </source>
</evidence>
<evidence type="ECO:0000313" key="7">
    <source>
        <dbReference type="Proteomes" id="UP000552097"/>
    </source>
</evidence>
<evidence type="ECO:0000256" key="3">
    <source>
        <dbReference type="ARBA" id="ARBA00023004"/>
    </source>
</evidence>
<organism evidence="6 7">
    <name type="scientific">Saccharothrix ecbatanensis</name>
    <dbReference type="NCBI Taxonomy" id="1105145"/>
    <lineage>
        <taxon>Bacteria</taxon>
        <taxon>Bacillati</taxon>
        <taxon>Actinomycetota</taxon>
        <taxon>Actinomycetes</taxon>
        <taxon>Pseudonocardiales</taxon>
        <taxon>Pseudonocardiaceae</taxon>
        <taxon>Saccharothrix</taxon>
    </lineage>
</organism>
<name>A0A7W9HJT9_9PSEU</name>
<dbReference type="InterPro" id="IPR050411">
    <property type="entry name" value="AlphaKG_dependent_hydroxylases"/>
</dbReference>